<dbReference type="GO" id="GO:0016020">
    <property type="term" value="C:membrane"/>
    <property type="evidence" value="ECO:0007669"/>
    <property type="project" value="UniProtKB-SubCell"/>
</dbReference>
<keyword evidence="2 5" id="KW-0812">Transmembrane</keyword>
<evidence type="ECO:0000256" key="5">
    <source>
        <dbReference type="SAM" id="Phobius"/>
    </source>
</evidence>
<dbReference type="PANTHER" id="PTHR37422">
    <property type="entry name" value="TEICHURONIC ACID BIOSYNTHESIS PROTEIN TUAE"/>
    <property type="match status" value="1"/>
</dbReference>
<dbReference type="InterPro" id="IPR051533">
    <property type="entry name" value="WaaL-like"/>
</dbReference>
<gene>
    <name evidence="7" type="ORF">HD842_003951</name>
</gene>
<evidence type="ECO:0000256" key="2">
    <source>
        <dbReference type="ARBA" id="ARBA00022692"/>
    </source>
</evidence>
<comment type="subcellular location">
    <subcellularLocation>
        <location evidence="1">Membrane</location>
        <topology evidence="1">Multi-pass membrane protein</topology>
    </subcellularLocation>
</comment>
<comment type="caution">
    <text evidence="7">The sequence shown here is derived from an EMBL/GenBank/DDBJ whole genome shotgun (WGS) entry which is preliminary data.</text>
</comment>
<feature type="transmembrane region" description="Helical" evidence="5">
    <location>
        <begin position="402"/>
        <end position="418"/>
    </location>
</feature>
<keyword evidence="4 5" id="KW-0472">Membrane</keyword>
<feature type="transmembrane region" description="Helical" evidence="5">
    <location>
        <begin position="118"/>
        <end position="135"/>
    </location>
</feature>
<keyword evidence="7" id="KW-0808">Transferase</keyword>
<dbReference type="EC" id="2.4.1.-" evidence="7"/>
<sequence>MNNTSIKAREPLQLLVGFQMFLFPLISLTTPSGIGFSSILFLLTALFVPRKAWAATAPYWKEIRWVLAVFVFQFALAVAAVVLRPEAHLDSLDKPSRLLLAMSAMALVVLARPRAAMLWWGVVAGAIAALPFVAWQRIAMGIERPGGFLNAITFGDLALCLGLVALAAAIDYRHHAGKAALAGLGALAGLAACLLTGTRGSWIALALAAVLFLSYAQLLRSRKLRLLLAGSFALVAAAFFVPATGMQERALQGMNDVQTWVDGGNVHTNVGTRLELWKGAAILIEQRPLFGLDRNTLRTEIRHMVEQGTLDPSILSLEHLHNDGLQALATGGIFGLLAWAGILIAPFVFFARQLGSGAQAHAQARGVGLPQFAPALAGMLVVLSYFSFGLTEVIFWSLKGSMFYALMVFLLMGLCLVAKTRQAHAATLEKKVEQRGN</sequence>
<keyword evidence="3 5" id="KW-1133">Transmembrane helix</keyword>
<feature type="domain" description="O-antigen ligase-related" evidence="6">
    <location>
        <begin position="185"/>
        <end position="340"/>
    </location>
</feature>
<dbReference type="Proteomes" id="UP000540787">
    <property type="component" value="Unassembled WGS sequence"/>
</dbReference>
<evidence type="ECO:0000259" key="6">
    <source>
        <dbReference type="Pfam" id="PF04932"/>
    </source>
</evidence>
<reference evidence="7 8" key="1">
    <citation type="submission" date="2020-08" db="EMBL/GenBank/DDBJ databases">
        <title>The Agave Microbiome: Exploring the role of microbial communities in plant adaptations to desert environments.</title>
        <authorList>
            <person name="Partida-Martinez L.P."/>
        </authorList>
    </citation>
    <scope>NUCLEOTIDE SEQUENCE [LARGE SCALE GENOMIC DNA]</scope>
    <source>
        <strain evidence="7 8">AT3.2</strain>
    </source>
</reference>
<dbReference type="Pfam" id="PF04932">
    <property type="entry name" value="Wzy_C"/>
    <property type="match status" value="1"/>
</dbReference>
<feature type="transmembrane region" description="Helical" evidence="5">
    <location>
        <begin position="327"/>
        <end position="351"/>
    </location>
</feature>
<evidence type="ECO:0000313" key="8">
    <source>
        <dbReference type="Proteomes" id="UP000540787"/>
    </source>
</evidence>
<keyword evidence="7" id="KW-0436">Ligase</keyword>
<dbReference type="GO" id="GO:0016757">
    <property type="term" value="F:glycosyltransferase activity"/>
    <property type="evidence" value="ECO:0007669"/>
    <property type="project" value="UniProtKB-KW"/>
</dbReference>
<evidence type="ECO:0000256" key="3">
    <source>
        <dbReference type="ARBA" id="ARBA00022989"/>
    </source>
</evidence>
<evidence type="ECO:0000256" key="4">
    <source>
        <dbReference type="ARBA" id="ARBA00023136"/>
    </source>
</evidence>
<feature type="transmembrane region" description="Helical" evidence="5">
    <location>
        <begin position="226"/>
        <end position="245"/>
    </location>
</feature>
<evidence type="ECO:0000313" key="7">
    <source>
        <dbReference type="EMBL" id="MBB6135784.1"/>
    </source>
</evidence>
<evidence type="ECO:0000256" key="1">
    <source>
        <dbReference type="ARBA" id="ARBA00004141"/>
    </source>
</evidence>
<dbReference type="AlphaFoldDB" id="A0A7W9X3W0"/>
<organism evidence="7 8">
    <name type="scientific">Massilia aurea</name>
    <dbReference type="NCBI Taxonomy" id="373040"/>
    <lineage>
        <taxon>Bacteria</taxon>
        <taxon>Pseudomonadati</taxon>
        <taxon>Pseudomonadota</taxon>
        <taxon>Betaproteobacteria</taxon>
        <taxon>Burkholderiales</taxon>
        <taxon>Oxalobacteraceae</taxon>
        <taxon>Telluria group</taxon>
        <taxon>Massilia</taxon>
    </lineage>
</organism>
<feature type="transmembrane region" description="Helical" evidence="5">
    <location>
        <begin position="147"/>
        <end position="167"/>
    </location>
</feature>
<dbReference type="PANTHER" id="PTHR37422:SF17">
    <property type="entry name" value="O-ANTIGEN LIGASE"/>
    <property type="match status" value="1"/>
</dbReference>
<keyword evidence="7" id="KW-0328">Glycosyltransferase</keyword>
<protein>
    <submittedName>
        <fullName evidence="7">O-antigen ligase</fullName>
        <ecNumber evidence="7">2.4.1.-</ecNumber>
    </submittedName>
</protein>
<feature type="transmembrane region" description="Helical" evidence="5">
    <location>
        <begin position="372"/>
        <end position="396"/>
    </location>
</feature>
<dbReference type="GO" id="GO:0016874">
    <property type="term" value="F:ligase activity"/>
    <property type="evidence" value="ECO:0007669"/>
    <property type="project" value="UniProtKB-KW"/>
</dbReference>
<dbReference type="EMBL" id="JACHBX010000004">
    <property type="protein sequence ID" value="MBB6135784.1"/>
    <property type="molecule type" value="Genomic_DNA"/>
</dbReference>
<accession>A0A7W9X3W0</accession>
<name>A0A7W9X3W0_9BURK</name>
<feature type="transmembrane region" description="Helical" evidence="5">
    <location>
        <begin position="65"/>
        <end position="83"/>
    </location>
</feature>
<proteinExistence type="predicted"/>
<keyword evidence="8" id="KW-1185">Reference proteome</keyword>
<dbReference type="InterPro" id="IPR007016">
    <property type="entry name" value="O-antigen_ligase-rel_domated"/>
</dbReference>
<dbReference type="RefSeq" id="WP_183556425.1">
    <property type="nucleotide sequence ID" value="NZ_JACHBX010000004.1"/>
</dbReference>